<comment type="caution">
    <text evidence="2">The sequence shown here is derived from an EMBL/GenBank/DDBJ whole genome shotgun (WGS) entry which is preliminary data.</text>
</comment>
<protein>
    <submittedName>
        <fullName evidence="2">Uncharacterized protein</fullName>
    </submittedName>
</protein>
<sequence length="151" mass="17520">MLDRFLHELWLIQLPAQGQRQALERHEGDREEEETGAEKAEEAEMIRIQRGRKGISLSLRWEREGMLPVRLLKLFNGGLSTALQDRRRIQYMFSSAPLDRMPSFSEPFRTAVQNSHLSNDPEQDISTNILDAYDDGSRLRGMFGMQQVMIE</sequence>
<evidence type="ECO:0000313" key="2">
    <source>
        <dbReference type="EMBL" id="KAF6230335.1"/>
    </source>
</evidence>
<gene>
    <name evidence="2" type="ORF">HO133_004675</name>
</gene>
<dbReference type="Proteomes" id="UP000593566">
    <property type="component" value="Unassembled WGS sequence"/>
</dbReference>
<dbReference type="AlphaFoldDB" id="A0A8H6FKR9"/>
<feature type="region of interest" description="Disordered" evidence="1">
    <location>
        <begin position="21"/>
        <end position="41"/>
    </location>
</feature>
<keyword evidence="3" id="KW-1185">Reference proteome</keyword>
<accession>A0A8H6FKR9</accession>
<evidence type="ECO:0000256" key="1">
    <source>
        <dbReference type="SAM" id="MobiDB-lite"/>
    </source>
</evidence>
<organism evidence="2 3">
    <name type="scientific">Letharia lupina</name>
    <dbReference type="NCBI Taxonomy" id="560253"/>
    <lineage>
        <taxon>Eukaryota</taxon>
        <taxon>Fungi</taxon>
        <taxon>Dikarya</taxon>
        <taxon>Ascomycota</taxon>
        <taxon>Pezizomycotina</taxon>
        <taxon>Lecanoromycetes</taxon>
        <taxon>OSLEUM clade</taxon>
        <taxon>Lecanoromycetidae</taxon>
        <taxon>Lecanorales</taxon>
        <taxon>Lecanorineae</taxon>
        <taxon>Parmeliaceae</taxon>
        <taxon>Letharia</taxon>
    </lineage>
</organism>
<evidence type="ECO:0000313" key="3">
    <source>
        <dbReference type="Proteomes" id="UP000593566"/>
    </source>
</evidence>
<dbReference type="EMBL" id="JACCJB010000002">
    <property type="protein sequence ID" value="KAF6230335.1"/>
    <property type="molecule type" value="Genomic_DNA"/>
</dbReference>
<dbReference type="RefSeq" id="XP_037157592.1">
    <property type="nucleotide sequence ID" value="XM_037295591.1"/>
</dbReference>
<proteinExistence type="predicted"/>
<dbReference type="GeneID" id="59333082"/>
<reference evidence="2 3" key="1">
    <citation type="journal article" date="2020" name="Genomics">
        <title>Complete, high-quality genomes from long-read metagenomic sequencing of two wolf lichen thalli reveals enigmatic genome architecture.</title>
        <authorList>
            <person name="McKenzie S.K."/>
            <person name="Walston R.F."/>
            <person name="Allen J.L."/>
        </authorList>
    </citation>
    <scope>NUCLEOTIDE SEQUENCE [LARGE SCALE GENOMIC DNA]</scope>
    <source>
        <strain evidence="2">WasteWater1</strain>
    </source>
</reference>
<name>A0A8H6FKR9_9LECA</name>